<organism evidence="1 2">
    <name type="scientific">Escherichia coli</name>
    <dbReference type="NCBI Taxonomy" id="562"/>
    <lineage>
        <taxon>Bacteria</taxon>
        <taxon>Pseudomonadati</taxon>
        <taxon>Pseudomonadota</taxon>
        <taxon>Gammaproteobacteria</taxon>
        <taxon>Enterobacterales</taxon>
        <taxon>Enterobacteriaceae</taxon>
        <taxon>Escherichia</taxon>
    </lineage>
</organism>
<feature type="non-terminal residue" evidence="1">
    <location>
        <position position="81"/>
    </location>
</feature>
<comment type="caution">
    <text evidence="1">The sequence shown here is derived from an EMBL/GenBank/DDBJ whole genome shotgun (WGS) entry which is preliminary data.</text>
</comment>
<accession>A0AAP3A781</accession>
<dbReference type="AlphaFoldDB" id="A0AAP3A781"/>
<reference evidence="1" key="1">
    <citation type="submission" date="2023-06" db="EMBL/GenBank/DDBJ databases">
        <title>Deciphering the underlying mechanisms mediating the transmission of blaNDM gene from human to animals in China.</title>
        <authorList>
            <person name="Chen K."/>
            <person name="Chen S."/>
        </authorList>
    </citation>
    <scope>NUCLEOTIDE SEQUENCE</scope>
    <source>
        <strain evidence="1">1199</strain>
    </source>
</reference>
<protein>
    <submittedName>
        <fullName evidence="1">Uncharacterized protein</fullName>
    </submittedName>
</protein>
<sequence>VEKKYKTYSLGSFLMEYYSDGAIDMIGVLLDMEAYMGMSLIEVLREMIFFTSTTKYYEITGGMDKLSNAFLPQLREHILMP</sequence>
<evidence type="ECO:0000313" key="2">
    <source>
        <dbReference type="Proteomes" id="UP001208624"/>
    </source>
</evidence>
<feature type="non-terminal residue" evidence="1">
    <location>
        <position position="1"/>
    </location>
</feature>
<dbReference type="EMBL" id="JAOVKC010001555">
    <property type="protein sequence ID" value="MCV5626422.1"/>
    <property type="molecule type" value="Genomic_DNA"/>
</dbReference>
<name>A0AAP3A781_ECOLX</name>
<gene>
    <name evidence="1" type="ORF">OFN31_32855</name>
</gene>
<dbReference type="Proteomes" id="UP001208624">
    <property type="component" value="Unassembled WGS sequence"/>
</dbReference>
<proteinExistence type="predicted"/>
<dbReference type="Gene3D" id="1.10.405.10">
    <property type="entry name" value="Guanine Nucleotide Dissociation Inhibitor, domain 1"/>
    <property type="match status" value="1"/>
</dbReference>
<evidence type="ECO:0000313" key="1">
    <source>
        <dbReference type="EMBL" id="MCV5626422.1"/>
    </source>
</evidence>